<keyword evidence="3" id="KW-1185">Reference proteome</keyword>
<name>A0A841KYQ4_9FIRM</name>
<evidence type="ECO:0000313" key="3">
    <source>
        <dbReference type="Proteomes" id="UP000579281"/>
    </source>
</evidence>
<dbReference type="InterPro" id="IPR002822">
    <property type="entry name" value="Ni_insertion"/>
</dbReference>
<reference evidence="2 3" key="1">
    <citation type="submission" date="2020-08" db="EMBL/GenBank/DDBJ databases">
        <title>Genomic Encyclopedia of Type Strains, Phase IV (KMG-IV): sequencing the most valuable type-strain genomes for metagenomic binning, comparative biology and taxonomic classification.</title>
        <authorList>
            <person name="Goeker M."/>
        </authorList>
    </citation>
    <scope>NUCLEOTIDE SEQUENCE [LARGE SCALE GENOMIC DNA]</scope>
    <source>
        <strain evidence="2 3">DSM 103526</strain>
    </source>
</reference>
<dbReference type="AlphaFoldDB" id="A0A841KYQ4"/>
<proteinExistence type="predicted"/>
<dbReference type="PANTHER" id="PTHR36566:SF1">
    <property type="entry name" value="PYRIDINIUM-3,5-BISTHIOCARBOXYLIC ACID MONONUCLEOTIDE NICKEL INSERTION PROTEIN"/>
    <property type="match status" value="1"/>
</dbReference>
<keyword evidence="1" id="KW-0533">Nickel</keyword>
<organism evidence="2 3">
    <name type="scientific">Anaerosolibacter carboniphilus</name>
    <dbReference type="NCBI Taxonomy" id="1417629"/>
    <lineage>
        <taxon>Bacteria</taxon>
        <taxon>Bacillati</taxon>
        <taxon>Bacillota</taxon>
        <taxon>Clostridia</taxon>
        <taxon>Peptostreptococcales</taxon>
        <taxon>Thermotaleaceae</taxon>
        <taxon>Anaerosolibacter</taxon>
    </lineage>
</organism>
<protein>
    <recommendedName>
        <fullName evidence="4">TIGR00299 family protein</fullName>
    </recommendedName>
</protein>
<dbReference type="Pfam" id="PF01969">
    <property type="entry name" value="Ni_insertion"/>
    <property type="match status" value="1"/>
</dbReference>
<evidence type="ECO:0008006" key="4">
    <source>
        <dbReference type="Google" id="ProtNLM"/>
    </source>
</evidence>
<dbReference type="PANTHER" id="PTHR36566">
    <property type="entry name" value="NICKEL INSERTION PROTEIN-RELATED"/>
    <property type="match status" value="1"/>
</dbReference>
<dbReference type="EMBL" id="JACHEN010000055">
    <property type="protein sequence ID" value="MBB6218916.1"/>
    <property type="molecule type" value="Genomic_DNA"/>
</dbReference>
<dbReference type="Proteomes" id="UP000579281">
    <property type="component" value="Unassembled WGS sequence"/>
</dbReference>
<comment type="caution">
    <text evidence="2">The sequence shown here is derived from an EMBL/GenBank/DDBJ whole genome shotgun (WGS) entry which is preliminary data.</text>
</comment>
<sequence>MLECNIDDMNPEIYGYVIEKALEAGALDVFMIPIIMKKNRPGIILSVLCELEKKDALEKLIFMETTTLGIRNYEVNRSALERKVLRIRTKYGVVAMKIGFMGGKILKYAPEFRDCKEIAESFCIPLRKVYEDVQYAMKKYLESM</sequence>
<evidence type="ECO:0000313" key="2">
    <source>
        <dbReference type="EMBL" id="MBB6218916.1"/>
    </source>
</evidence>
<gene>
    <name evidence="2" type="ORF">HNQ80_005093</name>
</gene>
<dbReference type="Gene3D" id="3.10.20.300">
    <property type="entry name" value="mk0293 like domain"/>
    <property type="match status" value="1"/>
</dbReference>
<accession>A0A841KYQ4</accession>
<evidence type="ECO:0000256" key="1">
    <source>
        <dbReference type="ARBA" id="ARBA00022596"/>
    </source>
</evidence>
<dbReference type="Gene3D" id="3.30.70.1380">
    <property type="entry name" value="Transcriptional regulatory protein pf0864 domain like"/>
    <property type="match status" value="1"/>
</dbReference>